<organism evidence="1">
    <name type="scientific">Cyanothece sp. (strain PCC 7425 / ATCC 29141)</name>
    <dbReference type="NCBI Taxonomy" id="395961"/>
    <lineage>
        <taxon>Bacteria</taxon>
        <taxon>Bacillati</taxon>
        <taxon>Cyanobacteriota</taxon>
        <taxon>Cyanophyceae</taxon>
        <taxon>Gomontiellales</taxon>
        <taxon>Cyanothecaceae</taxon>
        <taxon>Cyanothece</taxon>
    </lineage>
</organism>
<dbReference type="EMBL" id="CP001344">
    <property type="protein sequence ID" value="ACL47391.1"/>
    <property type="molecule type" value="Genomic_DNA"/>
</dbReference>
<gene>
    <name evidence="1" type="ordered locus">Cyan7425_5097</name>
</gene>
<dbReference type="AlphaFoldDB" id="B8HPD1"/>
<reference evidence="1" key="1">
    <citation type="submission" date="2009-01" db="EMBL/GenBank/DDBJ databases">
        <title>Complete sequence of chromosome Cyanothece sp. PCC 7425.</title>
        <authorList>
            <consortium name="US DOE Joint Genome Institute"/>
            <person name="Lucas S."/>
            <person name="Copeland A."/>
            <person name="Lapidus A."/>
            <person name="Glavina del Rio T."/>
            <person name="Dalin E."/>
            <person name="Tice H."/>
            <person name="Bruce D."/>
            <person name="Goodwin L."/>
            <person name="Pitluck S."/>
            <person name="Sims D."/>
            <person name="Meineke L."/>
            <person name="Brettin T."/>
            <person name="Detter J.C."/>
            <person name="Han C."/>
            <person name="Larimer F."/>
            <person name="Land M."/>
            <person name="Hauser L."/>
            <person name="Kyrpides N."/>
            <person name="Ovchinnikova G."/>
            <person name="Liberton M."/>
            <person name="Stoeckel J."/>
            <person name="Banerjee A."/>
            <person name="Singh A."/>
            <person name="Page L."/>
            <person name="Sato H."/>
            <person name="Zhao L."/>
            <person name="Sherman L."/>
            <person name="Pakrasi H."/>
            <person name="Richardson P."/>
        </authorList>
    </citation>
    <scope>NUCLEOTIDE SEQUENCE</scope>
    <source>
        <strain evidence="1">PCC 7425</strain>
    </source>
</reference>
<protein>
    <submittedName>
        <fullName evidence="1">Uncharacterized protein</fullName>
    </submittedName>
</protein>
<evidence type="ECO:0000313" key="1">
    <source>
        <dbReference type="EMBL" id="ACL47391.1"/>
    </source>
</evidence>
<proteinExistence type="predicted"/>
<name>B8HPD1_CYAP4</name>
<accession>B8HPD1</accession>
<dbReference type="KEGG" id="cyn:Cyan7425_5097"/>
<sequence length="67" mass="7510">MHNALIYPLINLSNGFTLEQEMITDLENLLISEPQPYIDKVLTAMQSGRSTRRGSWSAHQRHAAGSV</sequence>
<dbReference type="HOGENOM" id="CLU_2805286_0_0_3"/>